<protein>
    <submittedName>
        <fullName evidence="2">Uncharacterized protein</fullName>
    </submittedName>
</protein>
<reference evidence="2 3" key="1">
    <citation type="submission" date="2021-06" db="EMBL/GenBank/DDBJ databases">
        <title>Caerostris extrusa draft genome.</title>
        <authorList>
            <person name="Kono N."/>
            <person name="Arakawa K."/>
        </authorList>
    </citation>
    <scope>NUCLEOTIDE SEQUENCE [LARGE SCALE GENOMIC DNA]</scope>
</reference>
<keyword evidence="1" id="KW-0472">Membrane</keyword>
<keyword evidence="1" id="KW-0812">Transmembrane</keyword>
<organism evidence="2 3">
    <name type="scientific">Caerostris extrusa</name>
    <name type="common">Bark spider</name>
    <name type="synonym">Caerostris bankana</name>
    <dbReference type="NCBI Taxonomy" id="172846"/>
    <lineage>
        <taxon>Eukaryota</taxon>
        <taxon>Metazoa</taxon>
        <taxon>Ecdysozoa</taxon>
        <taxon>Arthropoda</taxon>
        <taxon>Chelicerata</taxon>
        <taxon>Arachnida</taxon>
        <taxon>Araneae</taxon>
        <taxon>Araneomorphae</taxon>
        <taxon>Entelegynae</taxon>
        <taxon>Araneoidea</taxon>
        <taxon>Araneidae</taxon>
        <taxon>Caerostris</taxon>
    </lineage>
</organism>
<dbReference type="EMBL" id="BPLR01008509">
    <property type="protein sequence ID" value="GIY25268.1"/>
    <property type="molecule type" value="Genomic_DNA"/>
</dbReference>
<name>A0AAV4RSF9_CAEEX</name>
<dbReference type="Proteomes" id="UP001054945">
    <property type="component" value="Unassembled WGS sequence"/>
</dbReference>
<evidence type="ECO:0000256" key="1">
    <source>
        <dbReference type="SAM" id="Phobius"/>
    </source>
</evidence>
<evidence type="ECO:0000313" key="2">
    <source>
        <dbReference type="EMBL" id="GIY25268.1"/>
    </source>
</evidence>
<feature type="transmembrane region" description="Helical" evidence="1">
    <location>
        <begin position="113"/>
        <end position="135"/>
    </location>
</feature>
<accession>A0AAV4RSF9</accession>
<evidence type="ECO:0000313" key="3">
    <source>
        <dbReference type="Proteomes" id="UP001054945"/>
    </source>
</evidence>
<sequence>MKPVSILYGFDKSVGQKSLHSGLRFGVCPGIPQSWEYLSDTDLAERASYIIAGTQVWCTLASNPIDFKDLLGVGLEGMHQDSCCWPVTFYGEPLTFPGLLMQRKHTRKRCRETVSYFSLFTTRGFVTFVHLAVLFSAPAPFCLPKFGGL</sequence>
<keyword evidence="1" id="KW-1133">Transmembrane helix</keyword>
<keyword evidence="3" id="KW-1185">Reference proteome</keyword>
<dbReference type="AlphaFoldDB" id="A0AAV4RSF9"/>
<gene>
    <name evidence="2" type="ORF">CEXT_333481</name>
</gene>
<comment type="caution">
    <text evidence="2">The sequence shown here is derived from an EMBL/GenBank/DDBJ whole genome shotgun (WGS) entry which is preliminary data.</text>
</comment>
<proteinExistence type="predicted"/>